<dbReference type="RefSeq" id="XP_001879013.1">
    <property type="nucleotide sequence ID" value="XM_001878978.1"/>
</dbReference>
<dbReference type="InterPro" id="IPR017896">
    <property type="entry name" value="4Fe4S_Fe-S-bd"/>
</dbReference>
<feature type="domain" description="Zn(2)-C6 fungal-type" evidence="6">
    <location>
        <begin position="27"/>
        <end position="56"/>
    </location>
</feature>
<feature type="compositionally biased region" description="Low complexity" evidence="5">
    <location>
        <begin position="287"/>
        <end position="307"/>
    </location>
</feature>
<evidence type="ECO:0000313" key="8">
    <source>
        <dbReference type="EMBL" id="EDR10563.1"/>
    </source>
</evidence>
<feature type="region of interest" description="Disordered" evidence="5">
    <location>
        <begin position="723"/>
        <end position="772"/>
    </location>
</feature>
<dbReference type="PROSITE" id="PS51379">
    <property type="entry name" value="4FE4S_FER_2"/>
    <property type="match status" value="1"/>
</dbReference>
<dbReference type="InParanoid" id="B0D4H3"/>
<feature type="compositionally biased region" description="Polar residues" evidence="5">
    <location>
        <begin position="1047"/>
        <end position="1064"/>
    </location>
</feature>
<name>B0D4H3_LACBS</name>
<feature type="region of interest" description="Disordered" evidence="5">
    <location>
        <begin position="189"/>
        <end position="211"/>
    </location>
</feature>
<dbReference type="SMART" id="SM00906">
    <property type="entry name" value="Fungal_trans"/>
    <property type="match status" value="1"/>
</dbReference>
<dbReference type="EMBL" id="DS547097">
    <property type="protein sequence ID" value="EDR10563.1"/>
    <property type="molecule type" value="Genomic_DNA"/>
</dbReference>
<feature type="compositionally biased region" description="Low complexity" evidence="5">
    <location>
        <begin position="984"/>
        <end position="994"/>
    </location>
</feature>
<dbReference type="GeneID" id="6074596"/>
<dbReference type="AlphaFoldDB" id="B0D4H3"/>
<organism evidence="9">
    <name type="scientific">Laccaria bicolor (strain S238N-H82 / ATCC MYA-4686)</name>
    <name type="common">Bicoloured deceiver</name>
    <name type="synonym">Laccaria laccata var. bicolor</name>
    <dbReference type="NCBI Taxonomy" id="486041"/>
    <lineage>
        <taxon>Eukaryota</taxon>
        <taxon>Fungi</taxon>
        <taxon>Dikarya</taxon>
        <taxon>Basidiomycota</taxon>
        <taxon>Agaricomycotina</taxon>
        <taxon>Agaricomycetes</taxon>
        <taxon>Agaricomycetidae</taxon>
        <taxon>Agaricales</taxon>
        <taxon>Agaricineae</taxon>
        <taxon>Hydnangiaceae</taxon>
        <taxon>Laccaria</taxon>
    </lineage>
</organism>
<dbReference type="GO" id="GO:0008270">
    <property type="term" value="F:zinc ion binding"/>
    <property type="evidence" value="ECO:0007669"/>
    <property type="project" value="InterPro"/>
</dbReference>
<evidence type="ECO:0000256" key="2">
    <source>
        <dbReference type="ARBA" id="ARBA00022723"/>
    </source>
</evidence>
<dbReference type="InterPro" id="IPR007219">
    <property type="entry name" value="XnlR_reg_dom"/>
</dbReference>
<keyword evidence="3" id="KW-0539">Nucleus</keyword>
<dbReference type="SMART" id="SM00066">
    <property type="entry name" value="GAL4"/>
    <property type="match status" value="1"/>
</dbReference>
<keyword evidence="4" id="KW-0175">Coiled coil</keyword>
<dbReference type="PANTHER" id="PTHR31001">
    <property type="entry name" value="UNCHARACTERIZED TRANSCRIPTIONAL REGULATORY PROTEIN"/>
    <property type="match status" value="1"/>
</dbReference>
<comment type="subcellular location">
    <subcellularLocation>
        <location evidence="1">Nucleus</location>
    </subcellularLocation>
</comment>
<protein>
    <submittedName>
        <fullName evidence="8">Predicted protein</fullName>
    </submittedName>
</protein>
<dbReference type="CDD" id="cd00067">
    <property type="entry name" value="GAL4"/>
    <property type="match status" value="1"/>
</dbReference>
<evidence type="ECO:0000256" key="1">
    <source>
        <dbReference type="ARBA" id="ARBA00004123"/>
    </source>
</evidence>
<keyword evidence="2" id="KW-0479">Metal-binding</keyword>
<feature type="coiled-coil region" evidence="4">
    <location>
        <begin position="74"/>
        <end position="101"/>
    </location>
</feature>
<dbReference type="OrthoDB" id="424974at2759"/>
<dbReference type="GO" id="GO:0005634">
    <property type="term" value="C:nucleus"/>
    <property type="evidence" value="ECO:0007669"/>
    <property type="project" value="UniProtKB-SubCell"/>
</dbReference>
<dbReference type="Proteomes" id="UP000001194">
    <property type="component" value="Unassembled WGS sequence"/>
</dbReference>
<evidence type="ECO:0000259" key="6">
    <source>
        <dbReference type="PROSITE" id="PS50048"/>
    </source>
</evidence>
<dbReference type="Pfam" id="PF04082">
    <property type="entry name" value="Fungal_trans"/>
    <property type="match status" value="1"/>
</dbReference>
<evidence type="ECO:0000256" key="5">
    <source>
        <dbReference type="SAM" id="MobiDB-lite"/>
    </source>
</evidence>
<sequence>MPQAPRKDATSQRAQDKESKRARGALSCAECRRLKLKCDKTVPCSSCKRRGCSAICPNGSLITGQGTRFVLADTEKLHQKIAHMSDRIRQLEDALAILQSTVSKETHPLLDRELLKIKSSIELHSAVEGEEHESPDHQEQAEESQYIDAFGTLAIRDDGAATFYGRSAGSESLLIGEATSPLELSLQRDPSGSLNWPAQSHSARSTTSPEISSLAASFPLPSSSYRSGIDLEYLVSTHLPPWPQAYRLCQLYLDQAPWFFGAVTQRQLHEEILPMWYNEAPKPPSELLSLSATHSPASSLSSPPMSSRTNSDTGVTTKGGAHDLALLFVIFCFGALTDMELPAAPDNVDAEQFYQLTKASLTLEPILERPPSVATVQTLSLMAIYEGLCSGENSIESTWTLMGLATKLAQSIGLHRDSARWKLSPAEVQKRRALFWELFITDCWQSLATGRLATFSLPFVDCELPSDPDRTMDDDGTPQPSFPFWKARFGAECVSAVVQGTLTSRAPKYSIILDLDRKVRDMELPSYAQGPPPQGLGLALTMSHFMPTNYRELTLLYIHRCFFAHAISSNPLDPIKSQYAPSFLAGYRSACTIIGSVKQQFAMFPAQIARFWVLWTHAFSATVSGVMLASVVTHSSKCKVAPAALMELNSACELFASAANHGGRAVKFLPILRRLQGKAQQIYRETTSGIAPKIQNDIFKPSEPEDNKDELSIFSGKTHTVATKSANTASNSLTPLRSSTSRSPTQGGDTADSSRASSDSPKQAFTDNPSFANVHPSLVNELNVFDGHLRAQLQNAQRADLFSGSSMAVDRGPLLQQQQQRHQQELSRQQQIQIQQRQERQRFQQQQQEERERQQVERQQILMQQQAQQQAHLQQQQELLRQQQQLQQQQEEELRCREQLQQQQRQEQYRLQVEEQQRLLQQQQLQQQHYGHRAAYAQPSGPDHPMHDIPPPPPPAAIPTSVSSAHHLRQLSHSQSHPNLQVAYQQQQHQQHYQPMPHATPSRHPTETLPPPPQQRHQMYAVPPGEFAHHHHPSPESSVSSLVHYTPPTTSTTYDARPRASQSHYRGESYQYWPGAPSGYAMEEQQPYGTGPSQQQQAYQPHQHYTPGGVLRGIAAEDSSLQETWQSYMHKVASPRHLFED</sequence>
<dbReference type="GO" id="GO:0000981">
    <property type="term" value="F:DNA-binding transcription factor activity, RNA polymerase II-specific"/>
    <property type="evidence" value="ECO:0007669"/>
    <property type="project" value="InterPro"/>
</dbReference>
<dbReference type="KEGG" id="lbc:LACBIDRAFT_317135"/>
<feature type="compositionally biased region" description="Pro residues" evidence="5">
    <location>
        <begin position="948"/>
        <end position="957"/>
    </location>
</feature>
<dbReference type="CDD" id="cd12148">
    <property type="entry name" value="fungal_TF_MHR"/>
    <property type="match status" value="1"/>
</dbReference>
<dbReference type="GO" id="GO:0003677">
    <property type="term" value="F:DNA binding"/>
    <property type="evidence" value="ECO:0007669"/>
    <property type="project" value="InterPro"/>
</dbReference>
<gene>
    <name evidence="8" type="ORF">LACBIDRAFT_317135</name>
</gene>
<evidence type="ECO:0000256" key="4">
    <source>
        <dbReference type="SAM" id="Coils"/>
    </source>
</evidence>
<dbReference type="PROSITE" id="PS00463">
    <property type="entry name" value="ZN2_CY6_FUNGAL_1"/>
    <property type="match status" value="1"/>
</dbReference>
<feature type="domain" description="4Fe-4S ferredoxin-type" evidence="7">
    <location>
        <begin position="34"/>
        <end position="66"/>
    </location>
</feature>
<dbReference type="InterPro" id="IPR036864">
    <property type="entry name" value="Zn2-C6_fun-type_DNA-bd_sf"/>
</dbReference>
<accession>B0D4H3</accession>
<evidence type="ECO:0000313" key="9">
    <source>
        <dbReference type="Proteomes" id="UP000001194"/>
    </source>
</evidence>
<dbReference type="InterPro" id="IPR001138">
    <property type="entry name" value="Zn2Cys6_DnaBD"/>
</dbReference>
<feature type="region of interest" description="Disordered" evidence="5">
    <location>
        <begin position="287"/>
        <end position="314"/>
    </location>
</feature>
<dbReference type="HOGENOM" id="CLU_007340_0_0_1"/>
<proteinExistence type="predicted"/>
<dbReference type="PROSITE" id="PS50048">
    <property type="entry name" value="ZN2_CY6_FUNGAL_2"/>
    <property type="match status" value="1"/>
</dbReference>
<feature type="compositionally biased region" description="Low complexity" evidence="5">
    <location>
        <begin position="732"/>
        <end position="760"/>
    </location>
</feature>
<evidence type="ECO:0000256" key="3">
    <source>
        <dbReference type="ARBA" id="ARBA00023242"/>
    </source>
</evidence>
<dbReference type="Gene3D" id="4.10.240.10">
    <property type="entry name" value="Zn(2)-C6 fungal-type DNA-binding domain"/>
    <property type="match status" value="1"/>
</dbReference>
<dbReference type="InterPro" id="IPR050613">
    <property type="entry name" value="Sec_Metabolite_Reg"/>
</dbReference>
<dbReference type="PANTHER" id="PTHR31001:SF56">
    <property type="entry name" value="ZN(2)-C6 FUNGAL-TYPE DOMAIN-CONTAINING PROTEIN"/>
    <property type="match status" value="1"/>
</dbReference>
<dbReference type="SUPFAM" id="SSF57701">
    <property type="entry name" value="Zn2/Cys6 DNA-binding domain"/>
    <property type="match status" value="1"/>
</dbReference>
<feature type="compositionally biased region" description="Low complexity" evidence="5">
    <location>
        <begin position="1094"/>
        <end position="1105"/>
    </location>
</feature>
<feature type="compositionally biased region" description="Low complexity" evidence="5">
    <location>
        <begin position="1035"/>
        <end position="1044"/>
    </location>
</feature>
<keyword evidence="9" id="KW-1185">Reference proteome</keyword>
<reference evidence="8 9" key="1">
    <citation type="journal article" date="2008" name="Nature">
        <title>The genome of Laccaria bicolor provides insights into mycorrhizal symbiosis.</title>
        <authorList>
            <person name="Martin F."/>
            <person name="Aerts A."/>
            <person name="Ahren D."/>
            <person name="Brun A."/>
            <person name="Danchin E.G.J."/>
            <person name="Duchaussoy F."/>
            <person name="Gibon J."/>
            <person name="Kohler A."/>
            <person name="Lindquist E."/>
            <person name="Pereda V."/>
            <person name="Salamov A."/>
            <person name="Shapiro H.J."/>
            <person name="Wuyts J."/>
            <person name="Blaudez D."/>
            <person name="Buee M."/>
            <person name="Brokstein P."/>
            <person name="Canbaeck B."/>
            <person name="Cohen D."/>
            <person name="Courty P.E."/>
            <person name="Coutinho P.M."/>
            <person name="Delaruelle C."/>
            <person name="Detter J.C."/>
            <person name="Deveau A."/>
            <person name="DiFazio S."/>
            <person name="Duplessis S."/>
            <person name="Fraissinet-Tachet L."/>
            <person name="Lucic E."/>
            <person name="Frey-Klett P."/>
            <person name="Fourrey C."/>
            <person name="Feussner I."/>
            <person name="Gay G."/>
            <person name="Grimwood J."/>
            <person name="Hoegger P.J."/>
            <person name="Jain P."/>
            <person name="Kilaru S."/>
            <person name="Labbe J."/>
            <person name="Lin Y.C."/>
            <person name="Legue V."/>
            <person name="Le Tacon F."/>
            <person name="Marmeisse R."/>
            <person name="Melayah D."/>
            <person name="Montanini B."/>
            <person name="Muratet M."/>
            <person name="Nehls U."/>
            <person name="Niculita-Hirzel H."/>
            <person name="Oudot-Le Secq M.P."/>
            <person name="Peter M."/>
            <person name="Quesneville H."/>
            <person name="Rajashekar B."/>
            <person name="Reich M."/>
            <person name="Rouhier N."/>
            <person name="Schmutz J."/>
            <person name="Yin T."/>
            <person name="Chalot M."/>
            <person name="Henrissat B."/>
            <person name="Kuees U."/>
            <person name="Lucas S."/>
            <person name="Van de Peer Y."/>
            <person name="Podila G.K."/>
            <person name="Polle A."/>
            <person name="Pukkila P.J."/>
            <person name="Richardson P.M."/>
            <person name="Rouze P."/>
            <person name="Sanders I.R."/>
            <person name="Stajich J.E."/>
            <person name="Tunlid A."/>
            <person name="Tuskan G."/>
            <person name="Grigoriev I.V."/>
        </authorList>
    </citation>
    <scope>NUCLEOTIDE SEQUENCE [LARGE SCALE GENOMIC DNA]</scope>
    <source>
        <strain evidence="9">S238N-H82 / ATCC MYA-4686</strain>
    </source>
</reference>
<dbReference type="GO" id="GO:0006351">
    <property type="term" value="P:DNA-templated transcription"/>
    <property type="evidence" value="ECO:0007669"/>
    <property type="project" value="InterPro"/>
</dbReference>
<evidence type="ECO:0000259" key="7">
    <source>
        <dbReference type="PROSITE" id="PS51379"/>
    </source>
</evidence>
<feature type="region of interest" description="Disordered" evidence="5">
    <location>
        <begin position="923"/>
        <end position="1109"/>
    </location>
</feature>
<feature type="compositionally biased region" description="Polar residues" evidence="5">
    <location>
        <begin position="761"/>
        <end position="771"/>
    </location>
</feature>